<dbReference type="STRING" id="1631356.VV01_14740"/>
<feature type="domain" description="Right handed beta helix" evidence="10">
    <location>
        <begin position="263"/>
        <end position="338"/>
    </location>
</feature>
<evidence type="ECO:0000313" key="11">
    <source>
        <dbReference type="EMBL" id="KNX38117.1"/>
    </source>
</evidence>
<dbReference type="GO" id="GO:0005576">
    <property type="term" value="C:extracellular region"/>
    <property type="evidence" value="ECO:0007669"/>
    <property type="project" value="UniProtKB-SubCell"/>
</dbReference>
<keyword evidence="5" id="KW-0732">Signal</keyword>
<keyword evidence="12" id="KW-1185">Reference proteome</keyword>
<comment type="cofactor">
    <cofactor evidence="1">
        <name>Ca(2+)</name>
        <dbReference type="ChEBI" id="CHEBI:29108"/>
    </cofactor>
</comment>
<reference evidence="12" key="1">
    <citation type="submission" date="2015-03" db="EMBL/GenBank/DDBJ databases">
        <title>Luteipulveratus halotolerans sp. nov., a novel actinobacterium (Dermacoccaceae) from Sarawak, Malaysia.</title>
        <authorList>
            <person name="Juboi H."/>
            <person name="Basik A."/>
            <person name="Shamsul S.S."/>
            <person name="Arnold P."/>
            <person name="Schmitt E.K."/>
            <person name="Sanglier J.-J."/>
            <person name="Yeo T."/>
        </authorList>
    </citation>
    <scope>NUCLEOTIDE SEQUENCE [LARGE SCALE GENOMIC DNA]</scope>
    <source>
        <strain evidence="12">C296001</strain>
    </source>
</reference>
<dbReference type="InterPro" id="IPR011459">
    <property type="entry name" value="DUF1565"/>
</dbReference>
<dbReference type="PATRIC" id="fig|1631356.3.peg.2907"/>
<evidence type="ECO:0000256" key="4">
    <source>
        <dbReference type="ARBA" id="ARBA00022723"/>
    </source>
</evidence>
<keyword evidence="6" id="KW-0106">Calcium</keyword>
<dbReference type="GO" id="GO:0016837">
    <property type="term" value="F:carbon-oxygen lyase activity, acting on polysaccharides"/>
    <property type="evidence" value="ECO:0007669"/>
    <property type="project" value="TreeGrafter"/>
</dbReference>
<comment type="caution">
    <text evidence="11">The sequence shown here is derived from an EMBL/GenBank/DDBJ whole genome shotgun (WGS) entry which is preliminary data.</text>
</comment>
<comment type="subcellular location">
    <subcellularLocation>
        <location evidence="2">Secreted</location>
    </subcellularLocation>
</comment>
<name>A0A0L6CK14_9MICO</name>
<dbReference type="InterPro" id="IPR011050">
    <property type="entry name" value="Pectin_lyase_fold/virulence"/>
</dbReference>
<organism evidence="11 12">
    <name type="scientific">Luteipulveratus halotolerans</name>
    <dbReference type="NCBI Taxonomy" id="1631356"/>
    <lineage>
        <taxon>Bacteria</taxon>
        <taxon>Bacillati</taxon>
        <taxon>Actinomycetota</taxon>
        <taxon>Actinomycetes</taxon>
        <taxon>Micrococcales</taxon>
        <taxon>Dermacoccaceae</taxon>
        <taxon>Luteipulveratus</taxon>
    </lineage>
</organism>
<evidence type="ECO:0000256" key="2">
    <source>
        <dbReference type="ARBA" id="ARBA00004613"/>
    </source>
</evidence>
<dbReference type="InterPro" id="IPR039448">
    <property type="entry name" value="Beta_helix"/>
</dbReference>
<keyword evidence="3" id="KW-0964">Secreted</keyword>
<evidence type="ECO:0000256" key="1">
    <source>
        <dbReference type="ARBA" id="ARBA00001913"/>
    </source>
</evidence>
<evidence type="ECO:0000259" key="10">
    <source>
        <dbReference type="Pfam" id="PF13229"/>
    </source>
</evidence>
<evidence type="ECO:0000256" key="8">
    <source>
        <dbReference type="ARBA" id="ARBA00038263"/>
    </source>
</evidence>
<dbReference type="PANTHER" id="PTHR40088:SF1">
    <property type="entry name" value="PECTATE LYASE PEL9"/>
    <property type="match status" value="1"/>
</dbReference>
<accession>A0A0L6CK14</accession>
<feature type="domain" description="DUF1565" evidence="9">
    <location>
        <begin position="56"/>
        <end position="94"/>
    </location>
</feature>
<evidence type="ECO:0000256" key="7">
    <source>
        <dbReference type="ARBA" id="ARBA00023239"/>
    </source>
</evidence>
<dbReference type="PANTHER" id="PTHR40088">
    <property type="entry name" value="PECTATE LYASE (EUROFUNG)"/>
    <property type="match status" value="1"/>
</dbReference>
<keyword evidence="7" id="KW-0456">Lyase</keyword>
<keyword evidence="4" id="KW-0479">Metal-binding</keyword>
<dbReference type="Proteomes" id="UP000037397">
    <property type="component" value="Unassembled WGS sequence"/>
</dbReference>
<proteinExistence type="inferred from homology"/>
<dbReference type="SUPFAM" id="SSF51126">
    <property type="entry name" value="Pectin lyase-like"/>
    <property type="match status" value="1"/>
</dbReference>
<dbReference type="Gene3D" id="2.160.20.10">
    <property type="entry name" value="Single-stranded right-handed beta-helix, Pectin lyase-like"/>
    <property type="match status" value="2"/>
</dbReference>
<evidence type="ECO:0000313" key="12">
    <source>
        <dbReference type="Proteomes" id="UP000037397"/>
    </source>
</evidence>
<dbReference type="AlphaFoldDB" id="A0A0L6CK14"/>
<evidence type="ECO:0000256" key="5">
    <source>
        <dbReference type="ARBA" id="ARBA00022729"/>
    </source>
</evidence>
<gene>
    <name evidence="11" type="ORF">VV01_14740</name>
</gene>
<evidence type="ECO:0000256" key="6">
    <source>
        <dbReference type="ARBA" id="ARBA00022837"/>
    </source>
</evidence>
<dbReference type="EMBL" id="LAIR01000002">
    <property type="protein sequence ID" value="KNX38117.1"/>
    <property type="molecule type" value="Genomic_DNA"/>
</dbReference>
<dbReference type="GO" id="GO:0046872">
    <property type="term" value="F:metal ion binding"/>
    <property type="evidence" value="ECO:0007669"/>
    <property type="project" value="UniProtKB-KW"/>
</dbReference>
<evidence type="ECO:0000256" key="3">
    <source>
        <dbReference type="ARBA" id="ARBA00022525"/>
    </source>
</evidence>
<sequence>MAYRVYSATADGWRSMLDGSIIPGSAAASPVADAGSVTVGAATYAAPSGAVYLATTGSDSNAGTAAAPVATLTRAVALAGDDGTVVVRAGTYFEGADTQSQTYPAGIYVDRSDLTIQAYPGEAVWFDGSQVATGWVAADGFWSTAYDRVFDRSPTMSSGANDSTDAGWNWVDPAYPQACWPDAVWVAGVAYEQVTDKDKLAPGKFWVDGATTTAKWFAGTRLWLGDDPTGKTVRYAAKAKLATVKGDRVTLRGVGVRRYASAMATHGALYADGQRLTLENVVVQDVGAFGINIDSSADTTLTKVTVQRTGSIGVNTNKSDRLTFDRCLFDATCSGGFNYNAPGSGGVKVCKAQGGIIKRSVFRNGLHGAWTDQSVYAFHVVSSLFENNTRDAVQQELSGSGIIANNRFVGTGRSHINVHNTDRARVYNNTCRTLGGATLPPSGQRRAILFRQDNRRPGNTGYAKDTRQPDTGFWDQPQNVWQINDLACCNNIVAGNGQNVQSVLAIDDLERNTGGGRLWAAYHPVIASNVYHWTTAPQYAWITPDVGTYSSGIRTFTALAAMQSATSSEGSSVVSATDPLDANHQAVGVDHSTAQPLPADIAALIGQPAGAKRIGAFW</sequence>
<dbReference type="InterPro" id="IPR012334">
    <property type="entry name" value="Pectin_lyas_fold"/>
</dbReference>
<comment type="similarity">
    <text evidence="8">Belongs to the polysaccharide lyase 9 family.</text>
</comment>
<dbReference type="InterPro" id="IPR052052">
    <property type="entry name" value="Polysaccharide_Lyase_9"/>
</dbReference>
<protein>
    <submittedName>
        <fullName evidence="11">Uncharacterized protein</fullName>
    </submittedName>
</protein>
<dbReference type="Pfam" id="PF13229">
    <property type="entry name" value="Beta_helix"/>
    <property type="match status" value="1"/>
</dbReference>
<evidence type="ECO:0000259" key="9">
    <source>
        <dbReference type="Pfam" id="PF07602"/>
    </source>
</evidence>
<dbReference type="Pfam" id="PF07602">
    <property type="entry name" value="DUF1565"/>
    <property type="match status" value="1"/>
</dbReference>